<dbReference type="GO" id="GO:0015031">
    <property type="term" value="P:protein transport"/>
    <property type="evidence" value="ECO:0007669"/>
    <property type="project" value="UniProtKB-KW"/>
</dbReference>
<evidence type="ECO:0000256" key="1">
    <source>
        <dbReference type="ARBA" id="ARBA00004141"/>
    </source>
</evidence>
<keyword evidence="3" id="KW-0813">Transport</keyword>
<evidence type="ECO:0000256" key="8">
    <source>
        <dbReference type="ARBA" id="ARBA00023136"/>
    </source>
</evidence>
<proteinExistence type="inferred from homology"/>
<evidence type="ECO:0000256" key="6">
    <source>
        <dbReference type="ARBA" id="ARBA00022927"/>
    </source>
</evidence>
<evidence type="ECO:0000256" key="5">
    <source>
        <dbReference type="ARBA" id="ARBA00022856"/>
    </source>
</evidence>
<comment type="subcellular location">
    <subcellularLocation>
        <location evidence="1">Membrane</location>
        <topology evidence="1">Multi-pass membrane protein</topology>
    </subcellularLocation>
</comment>
<feature type="transmembrane region" description="Helical" evidence="9">
    <location>
        <begin position="427"/>
        <end position="445"/>
    </location>
</feature>
<evidence type="ECO:0008006" key="12">
    <source>
        <dbReference type="Google" id="ProtNLM"/>
    </source>
</evidence>
<feature type="transmembrane region" description="Helical" evidence="9">
    <location>
        <begin position="339"/>
        <end position="362"/>
    </location>
</feature>
<feature type="transmembrane region" description="Helical" evidence="9">
    <location>
        <begin position="529"/>
        <end position="554"/>
    </location>
</feature>
<organism evidence="10 11">
    <name type="scientific">Babjeviella inositovora NRRL Y-12698</name>
    <dbReference type="NCBI Taxonomy" id="984486"/>
    <lineage>
        <taxon>Eukaryota</taxon>
        <taxon>Fungi</taxon>
        <taxon>Dikarya</taxon>
        <taxon>Ascomycota</taxon>
        <taxon>Saccharomycotina</taxon>
        <taxon>Pichiomycetes</taxon>
        <taxon>Serinales incertae sedis</taxon>
        <taxon>Babjeviella</taxon>
    </lineage>
</organism>
<feature type="transmembrane region" description="Helical" evidence="9">
    <location>
        <begin position="249"/>
        <end position="269"/>
    </location>
</feature>
<feature type="transmembrane region" description="Helical" evidence="9">
    <location>
        <begin position="139"/>
        <end position="162"/>
    </location>
</feature>
<dbReference type="GeneID" id="30150485"/>
<dbReference type="NCBIfam" id="TIGR00727">
    <property type="entry name" value="ISP4_OPT"/>
    <property type="match status" value="1"/>
</dbReference>
<evidence type="ECO:0000256" key="3">
    <source>
        <dbReference type="ARBA" id="ARBA00022448"/>
    </source>
</evidence>
<protein>
    <recommendedName>
        <fullName evidence="12">OPT family small oligopeptide transporter</fullName>
    </recommendedName>
</protein>
<evidence type="ECO:0000256" key="4">
    <source>
        <dbReference type="ARBA" id="ARBA00022692"/>
    </source>
</evidence>
<feature type="transmembrane region" description="Helical" evidence="9">
    <location>
        <begin position="490"/>
        <end position="508"/>
    </location>
</feature>
<feature type="transmembrane region" description="Helical" evidence="9">
    <location>
        <begin position="36"/>
        <end position="56"/>
    </location>
</feature>
<dbReference type="InterPro" id="IPR004648">
    <property type="entry name" value="Oligpept_transpt"/>
</dbReference>
<feature type="transmembrane region" description="Helical" evidence="9">
    <location>
        <begin position="101"/>
        <end position="119"/>
    </location>
</feature>
<keyword evidence="5" id="KW-0571">Peptide transport</keyword>
<evidence type="ECO:0000313" key="10">
    <source>
        <dbReference type="EMBL" id="ODQ82654.1"/>
    </source>
</evidence>
<keyword evidence="11" id="KW-1185">Reference proteome</keyword>
<comment type="similarity">
    <text evidence="2">Belongs to the oligopeptide OPT transporter family.</text>
</comment>
<dbReference type="EMBL" id="KV454426">
    <property type="protein sequence ID" value="ODQ82654.1"/>
    <property type="molecule type" value="Genomic_DNA"/>
</dbReference>
<keyword evidence="4 9" id="KW-0812">Transmembrane</keyword>
<dbReference type="NCBIfam" id="TIGR00728">
    <property type="entry name" value="OPT_sfam"/>
    <property type="match status" value="1"/>
</dbReference>
<dbReference type="Proteomes" id="UP000094336">
    <property type="component" value="Unassembled WGS sequence"/>
</dbReference>
<feature type="transmembrane region" description="Helical" evidence="9">
    <location>
        <begin position="174"/>
        <end position="196"/>
    </location>
</feature>
<feature type="transmembrane region" description="Helical" evidence="9">
    <location>
        <begin position="566"/>
        <end position="588"/>
    </location>
</feature>
<keyword evidence="7 9" id="KW-1133">Transmembrane helix</keyword>
<dbReference type="GO" id="GO:0035673">
    <property type="term" value="F:oligopeptide transmembrane transporter activity"/>
    <property type="evidence" value="ECO:0007669"/>
    <property type="project" value="InterPro"/>
</dbReference>
<dbReference type="PANTHER" id="PTHR22601">
    <property type="entry name" value="ISP4 LIKE PROTEIN"/>
    <property type="match status" value="1"/>
</dbReference>
<dbReference type="InterPro" id="IPR004813">
    <property type="entry name" value="OPT"/>
</dbReference>
<dbReference type="Pfam" id="PF03169">
    <property type="entry name" value="OPT"/>
    <property type="match status" value="1"/>
</dbReference>
<dbReference type="OrthoDB" id="9986677at2759"/>
<dbReference type="GO" id="GO:0016020">
    <property type="term" value="C:membrane"/>
    <property type="evidence" value="ECO:0007669"/>
    <property type="project" value="UniProtKB-SubCell"/>
</dbReference>
<evidence type="ECO:0000256" key="7">
    <source>
        <dbReference type="ARBA" id="ARBA00022989"/>
    </source>
</evidence>
<sequence>MFATICISVGVGSSYVSYNIISLKLDQFYGFTWVSFGYQVLLILSTQFMGFGFAGIMRKISVYPVRAMWPTLLPTLALNRAMLKDEKLQIINGWKVSRFNFFYIVFGGMFLYFWFPDYLFTALSVFNWMTWIAPNNFNLAAITGSVYGLGLNPIATFDWNYMTQIIQHPLATPWYTIANIYIGSIIAFFCIIGVYWSNHLWTGYLPINSNGLYTNTGKPFMVTEILTNGVFDEAKYQAYSPPYYSAANLVLYGAYFAIYPFSVVYTSMIEWTGMAASFRQVWYSLKDYKRSNFAGFNDPHCRMMSKYKEVPDWWFLAVLVFSIVLSILCVKLYPAQTPIWGIFFALAINLVFLVPLVVIYAVTGFSFGLNVLVELIVGYAIPGNGVALMTLKTIGYNIDGQAENYITNQKTAHYSNIPPMALFRGQMLATFIQCFVTLGVMNWVLSNVDGLCTSHQAQKFSCPAERTFFSASVLWGVIGPKRVFNGLYPILKWCFLIGALLPIPCYAFKRYGPKSVTRAFQPTLILGGFTIYAPYNLTFVTPALIVGFFFMYHIKRRYSDWWEKYNYVLSSALSAGVAFSSIIIFFAVQYHEKDVTWWGNTVSGGGIEGGVGQQSRLDTSILPKGYFGPAPGSYP</sequence>
<keyword evidence="8 9" id="KW-0472">Membrane</keyword>
<dbReference type="RefSeq" id="XP_018987982.1">
    <property type="nucleotide sequence ID" value="XM_019132632.1"/>
</dbReference>
<accession>A0A1E3QYM3</accession>
<reference evidence="11" key="1">
    <citation type="submission" date="2016-05" db="EMBL/GenBank/DDBJ databases">
        <title>Comparative genomics of biotechnologically important yeasts.</title>
        <authorList>
            <consortium name="DOE Joint Genome Institute"/>
            <person name="Riley R."/>
            <person name="Haridas S."/>
            <person name="Wolfe K.H."/>
            <person name="Lopes M.R."/>
            <person name="Hittinger C.T."/>
            <person name="Goker M."/>
            <person name="Salamov A."/>
            <person name="Wisecaver J."/>
            <person name="Long T.M."/>
            <person name="Aerts A.L."/>
            <person name="Barry K."/>
            <person name="Choi C."/>
            <person name="Clum A."/>
            <person name="Coughlan A.Y."/>
            <person name="Deshpande S."/>
            <person name="Douglass A.P."/>
            <person name="Hanson S.J."/>
            <person name="Klenk H.-P."/>
            <person name="Labutti K."/>
            <person name="Lapidus A."/>
            <person name="Lindquist E."/>
            <person name="Lipzen A."/>
            <person name="Meier-Kolthoff J.P."/>
            <person name="Ohm R.A."/>
            <person name="Otillar R.P."/>
            <person name="Pangilinan J."/>
            <person name="Peng Y."/>
            <person name="Rokas A."/>
            <person name="Rosa C.A."/>
            <person name="Scheuner C."/>
            <person name="Sibirny A.A."/>
            <person name="Slot J.C."/>
            <person name="Stielow J.B."/>
            <person name="Sun H."/>
            <person name="Kurtzman C.P."/>
            <person name="Blackwell M."/>
            <person name="Grigoriev I.V."/>
            <person name="Jeffries T.W."/>
        </authorList>
    </citation>
    <scope>NUCLEOTIDE SEQUENCE [LARGE SCALE GENOMIC DNA]</scope>
    <source>
        <strain evidence="11">NRRL Y-12698</strain>
    </source>
</reference>
<gene>
    <name evidence="10" type="ORF">BABINDRAFT_74823</name>
</gene>
<evidence type="ECO:0000256" key="2">
    <source>
        <dbReference type="ARBA" id="ARBA00008807"/>
    </source>
</evidence>
<dbReference type="AlphaFoldDB" id="A0A1E3QYM3"/>
<evidence type="ECO:0000313" key="11">
    <source>
        <dbReference type="Proteomes" id="UP000094336"/>
    </source>
</evidence>
<name>A0A1E3QYM3_9ASCO</name>
<evidence type="ECO:0000256" key="9">
    <source>
        <dbReference type="SAM" id="Phobius"/>
    </source>
</evidence>
<feature type="transmembrane region" description="Helical" evidence="9">
    <location>
        <begin position="313"/>
        <end position="333"/>
    </location>
</feature>
<keyword evidence="6" id="KW-0653">Protein transport</keyword>